<dbReference type="InParanoid" id="A0A0D0AW75"/>
<name>A0A0D0AW75_9AGAM</name>
<evidence type="ECO:0000313" key="1">
    <source>
        <dbReference type="EMBL" id="KIK45941.1"/>
    </source>
</evidence>
<gene>
    <name evidence="1" type="ORF">CY34DRAFT_472035</name>
</gene>
<sequence>MIMPEIHIRMFKFISWLRRIIRTAASRPHTSVLFDFLRLIRRWWQVVIGRKERLCQEQGSFQPTEQDKLTTSATLAVPLLQTPLHHEGCQPATNVHVQTTELDEGPHAVAFNTQSPRNSCSPLMLSSGSEPRLIHTMPQRPPVPEQSPGITLTPITPSQIRRNDRSTKIQDEYVVFEVAKGPLDCSEDLAPVAGWEPLTHPSGALFFYQPYKRVFTDVDVRDPETATKMCKAAEKAYEGAWNADIAMLPSVELALELMSGDSNTIGYYFVDHDRRVIFWFEAHKSIHLMLDVRGVERKSHVRYALESEYWSVHLRIILDLS</sequence>
<dbReference type="EMBL" id="KN835165">
    <property type="protein sequence ID" value="KIK45941.1"/>
    <property type="molecule type" value="Genomic_DNA"/>
</dbReference>
<keyword evidence="2" id="KW-1185">Reference proteome</keyword>
<organism evidence="1 2">
    <name type="scientific">Suillus luteus UH-Slu-Lm8-n1</name>
    <dbReference type="NCBI Taxonomy" id="930992"/>
    <lineage>
        <taxon>Eukaryota</taxon>
        <taxon>Fungi</taxon>
        <taxon>Dikarya</taxon>
        <taxon>Basidiomycota</taxon>
        <taxon>Agaricomycotina</taxon>
        <taxon>Agaricomycetes</taxon>
        <taxon>Agaricomycetidae</taxon>
        <taxon>Boletales</taxon>
        <taxon>Suillineae</taxon>
        <taxon>Suillaceae</taxon>
        <taxon>Suillus</taxon>
    </lineage>
</organism>
<protein>
    <submittedName>
        <fullName evidence="1">Uncharacterized protein</fullName>
    </submittedName>
</protein>
<reference evidence="1 2" key="1">
    <citation type="submission" date="2014-04" db="EMBL/GenBank/DDBJ databases">
        <authorList>
            <consortium name="DOE Joint Genome Institute"/>
            <person name="Kuo A."/>
            <person name="Ruytinx J."/>
            <person name="Rineau F."/>
            <person name="Colpaert J."/>
            <person name="Kohler A."/>
            <person name="Nagy L.G."/>
            <person name="Floudas D."/>
            <person name="Copeland A."/>
            <person name="Barry K.W."/>
            <person name="Cichocki N."/>
            <person name="Veneault-Fourrey C."/>
            <person name="LaButti K."/>
            <person name="Lindquist E.A."/>
            <person name="Lipzen A."/>
            <person name="Lundell T."/>
            <person name="Morin E."/>
            <person name="Murat C."/>
            <person name="Sun H."/>
            <person name="Tunlid A."/>
            <person name="Henrissat B."/>
            <person name="Grigoriev I.V."/>
            <person name="Hibbett D.S."/>
            <person name="Martin F."/>
            <person name="Nordberg H.P."/>
            <person name="Cantor M.N."/>
            <person name="Hua S.X."/>
        </authorList>
    </citation>
    <scope>NUCLEOTIDE SEQUENCE [LARGE SCALE GENOMIC DNA]</scope>
    <source>
        <strain evidence="1 2">UH-Slu-Lm8-n1</strain>
    </source>
</reference>
<proteinExistence type="predicted"/>
<dbReference type="Proteomes" id="UP000054485">
    <property type="component" value="Unassembled WGS sequence"/>
</dbReference>
<dbReference type="HOGENOM" id="CLU_825280_0_0_1"/>
<dbReference type="STRING" id="930992.A0A0D0AW75"/>
<accession>A0A0D0AW75</accession>
<reference evidence="2" key="2">
    <citation type="submission" date="2015-01" db="EMBL/GenBank/DDBJ databases">
        <title>Evolutionary Origins and Diversification of the Mycorrhizal Mutualists.</title>
        <authorList>
            <consortium name="DOE Joint Genome Institute"/>
            <consortium name="Mycorrhizal Genomics Consortium"/>
            <person name="Kohler A."/>
            <person name="Kuo A."/>
            <person name="Nagy L.G."/>
            <person name="Floudas D."/>
            <person name="Copeland A."/>
            <person name="Barry K.W."/>
            <person name="Cichocki N."/>
            <person name="Veneault-Fourrey C."/>
            <person name="LaButti K."/>
            <person name="Lindquist E.A."/>
            <person name="Lipzen A."/>
            <person name="Lundell T."/>
            <person name="Morin E."/>
            <person name="Murat C."/>
            <person name="Riley R."/>
            <person name="Ohm R."/>
            <person name="Sun H."/>
            <person name="Tunlid A."/>
            <person name="Henrissat B."/>
            <person name="Grigoriev I.V."/>
            <person name="Hibbett D.S."/>
            <person name="Martin F."/>
        </authorList>
    </citation>
    <scope>NUCLEOTIDE SEQUENCE [LARGE SCALE GENOMIC DNA]</scope>
    <source>
        <strain evidence="2">UH-Slu-Lm8-n1</strain>
    </source>
</reference>
<dbReference type="AlphaFoldDB" id="A0A0D0AW75"/>
<dbReference type="OrthoDB" id="2657661at2759"/>
<evidence type="ECO:0000313" key="2">
    <source>
        <dbReference type="Proteomes" id="UP000054485"/>
    </source>
</evidence>